<dbReference type="PANTHER" id="PTHR43877">
    <property type="entry name" value="AMINOALKYLPHOSPHONATE N-ACETYLTRANSFERASE-RELATED-RELATED"/>
    <property type="match status" value="1"/>
</dbReference>
<dbReference type="PROSITE" id="PS51186">
    <property type="entry name" value="GNAT"/>
    <property type="match status" value="1"/>
</dbReference>
<evidence type="ECO:0000313" key="5">
    <source>
        <dbReference type="Proteomes" id="UP000322079"/>
    </source>
</evidence>
<dbReference type="AlphaFoldDB" id="A0A5C1DI56"/>
<keyword evidence="1 4" id="KW-0808">Transferase</keyword>
<keyword evidence="5" id="KW-1185">Reference proteome</keyword>
<evidence type="ECO:0000256" key="1">
    <source>
        <dbReference type="ARBA" id="ARBA00022679"/>
    </source>
</evidence>
<accession>A0A5C1DI56</accession>
<dbReference type="Proteomes" id="UP000322079">
    <property type="component" value="Chromosome"/>
</dbReference>
<dbReference type="GO" id="GO:0016747">
    <property type="term" value="F:acyltransferase activity, transferring groups other than amino-acyl groups"/>
    <property type="evidence" value="ECO:0007669"/>
    <property type="project" value="InterPro"/>
</dbReference>
<evidence type="ECO:0000313" key="4">
    <source>
        <dbReference type="EMBL" id="QEL55348.1"/>
    </source>
</evidence>
<dbReference type="PANTHER" id="PTHR43877:SF2">
    <property type="entry name" value="AMINOALKYLPHOSPHONATE N-ACETYLTRANSFERASE-RELATED"/>
    <property type="match status" value="1"/>
</dbReference>
<gene>
    <name evidence="4" type="ORF">FYK34_07105</name>
</gene>
<keyword evidence="2" id="KW-0012">Acyltransferase</keyword>
<dbReference type="EMBL" id="CP043473">
    <property type="protein sequence ID" value="QEL55348.1"/>
    <property type="molecule type" value="Genomic_DNA"/>
</dbReference>
<dbReference type="InterPro" id="IPR050832">
    <property type="entry name" value="Bact_Acetyltransf"/>
</dbReference>
<dbReference type="InterPro" id="IPR016181">
    <property type="entry name" value="Acyl_CoA_acyltransferase"/>
</dbReference>
<name>A0A5C1DI56_9NEIS</name>
<protein>
    <submittedName>
        <fullName evidence="4">GNAT family N-acetyltransferase</fullName>
    </submittedName>
</protein>
<reference evidence="4 5" key="1">
    <citation type="submission" date="2019-08" db="EMBL/GenBank/DDBJ databases">
        <title>Chromobacterium paludis, a novel bacterium isolated from a Maryland marsh pond.</title>
        <authorList>
            <person name="Blackburn M.B."/>
            <person name="Gundersen-Rindal D.E."/>
        </authorList>
    </citation>
    <scope>NUCLEOTIDE SEQUENCE [LARGE SCALE GENOMIC DNA]</scope>
    <source>
        <strain evidence="5">IIBBL 257-1</strain>
    </source>
</reference>
<dbReference type="Pfam" id="PF00583">
    <property type="entry name" value="Acetyltransf_1"/>
    <property type="match status" value="1"/>
</dbReference>
<proteinExistence type="predicted"/>
<feature type="domain" description="N-acetyltransferase" evidence="3">
    <location>
        <begin position="7"/>
        <end position="155"/>
    </location>
</feature>
<dbReference type="KEGG" id="chrm:FYK34_07105"/>
<dbReference type="SUPFAM" id="SSF55729">
    <property type="entry name" value="Acyl-CoA N-acyltransferases (Nat)"/>
    <property type="match status" value="1"/>
</dbReference>
<evidence type="ECO:0000259" key="3">
    <source>
        <dbReference type="PROSITE" id="PS51186"/>
    </source>
</evidence>
<dbReference type="CDD" id="cd04301">
    <property type="entry name" value="NAT_SF"/>
    <property type="match status" value="1"/>
</dbReference>
<dbReference type="Gene3D" id="3.40.630.30">
    <property type="match status" value="1"/>
</dbReference>
<dbReference type="InterPro" id="IPR000182">
    <property type="entry name" value="GNAT_dom"/>
</dbReference>
<evidence type="ECO:0000256" key="2">
    <source>
        <dbReference type="ARBA" id="ARBA00023315"/>
    </source>
</evidence>
<sequence>MDGDRNMTLTIATPESLDEWLPLFTAYLAFYRVNQPAEACLSFLSERLRRRQAVAFVAAEQTQPQGFALMYTGFSSLTLRPCWTLHDLYVAPEGRGRGIGEQLIRRCQEYVHALGGGEIMLQTAHDNHPAQRLYERTGFALDRDFRVYGWRSELS</sequence>
<organism evidence="4 5">
    <name type="scientific">Chromobacterium paludis</name>
    <dbReference type="NCBI Taxonomy" id="2605945"/>
    <lineage>
        <taxon>Bacteria</taxon>
        <taxon>Pseudomonadati</taxon>
        <taxon>Pseudomonadota</taxon>
        <taxon>Betaproteobacteria</taxon>
        <taxon>Neisseriales</taxon>
        <taxon>Chromobacteriaceae</taxon>
        <taxon>Chromobacterium</taxon>
    </lineage>
</organism>